<evidence type="ECO:0000256" key="1">
    <source>
        <dbReference type="SAM" id="Phobius"/>
    </source>
</evidence>
<keyword evidence="1" id="KW-0812">Transmembrane</keyword>
<proteinExistence type="predicted"/>
<name>A0A2K9P584_9FIRM</name>
<dbReference type="KEGG" id="mpec:B9O19_01642"/>
<protein>
    <submittedName>
        <fullName evidence="2">Uncharacterized protein</fullName>
    </submittedName>
</protein>
<dbReference type="Proteomes" id="UP000235589">
    <property type="component" value="Chromosome"/>
</dbReference>
<keyword evidence="3" id="KW-1185">Reference proteome</keyword>
<dbReference type="AlphaFoldDB" id="A0A2K9P584"/>
<feature type="transmembrane region" description="Helical" evidence="1">
    <location>
        <begin position="428"/>
        <end position="446"/>
    </location>
</feature>
<sequence>MNIKKSVLNKKEYMENTAVVAEKDPAKLGLSSTKTIVFLLWKKKFKIIFSTIAFMLILCVFFAYQSGNTVNTTMSLNYEEGSKGLNPNSTRFNMYELKSNAVLERAIQYLGLTGDITPEQLSEHISVGNANSKAINTEESNYFISTSFNVSYTKNKEAKKYSAKDIMTMICKAYNDVFHENYADKKTALTYNMADITDMEYVEIGDELTILANQMDEYLSGRVSENGTYKSVETGQTFQTVKRMVQNLLEYDISKYKSFVLETGLAKEKEQFIQTLYYKNSVLDMQYQKSMADYSVRQDGISKYDEAMIGTVMIPAVNEKNEYYMSRTNIGIDYLAKDAEFHLSAAKDTLKEIEINTDIINKLSERTPAVGDYEKAEEMLKNINNEFKNISEIALATDREYIKYKTKDYLTFKNVELSLVQKLSLKKVIALGAVFFVLICALFYFMSKRKLRNRRAHV</sequence>
<keyword evidence="1" id="KW-0472">Membrane</keyword>
<reference evidence="2 3" key="1">
    <citation type="submission" date="2017-04" db="EMBL/GenBank/DDBJ databases">
        <title>Monoglobus pectinilyticus 14 draft genome.</title>
        <authorList>
            <person name="Kim C."/>
            <person name="Rosendale D.I."/>
            <person name="Kelly W.J."/>
            <person name="Tannock G.W."/>
            <person name="Patchett M.L."/>
            <person name="Jordens J.Z."/>
        </authorList>
    </citation>
    <scope>NUCLEOTIDE SEQUENCE [LARGE SCALE GENOMIC DNA]</scope>
    <source>
        <strain evidence="2 3">14</strain>
    </source>
</reference>
<evidence type="ECO:0000313" key="3">
    <source>
        <dbReference type="Proteomes" id="UP000235589"/>
    </source>
</evidence>
<dbReference type="EMBL" id="CP020991">
    <property type="protein sequence ID" value="AUO19798.1"/>
    <property type="molecule type" value="Genomic_DNA"/>
</dbReference>
<accession>A0A2K9P584</accession>
<keyword evidence="1" id="KW-1133">Transmembrane helix</keyword>
<evidence type="ECO:0000313" key="2">
    <source>
        <dbReference type="EMBL" id="AUO19798.1"/>
    </source>
</evidence>
<feature type="transmembrane region" description="Helical" evidence="1">
    <location>
        <begin position="47"/>
        <end position="64"/>
    </location>
</feature>
<gene>
    <name evidence="2" type="ORF">B9O19_01642</name>
</gene>
<organism evidence="2 3">
    <name type="scientific">Monoglobus pectinilyticus</name>
    <dbReference type="NCBI Taxonomy" id="1981510"/>
    <lineage>
        <taxon>Bacteria</taxon>
        <taxon>Bacillati</taxon>
        <taxon>Bacillota</taxon>
        <taxon>Clostridia</taxon>
        <taxon>Monoglobales</taxon>
        <taxon>Monoglobaceae</taxon>
        <taxon>Monoglobus</taxon>
    </lineage>
</organism>